<sequence length="193" mass="21541">MLSAVGINGGKQPLVQSHSLWTHSQGTLDAHKRAEFDKEVGRGENKAEERLFKDRNFGAIHRLQWAKQGENNAERSKDHAESVTHATPEDRIPLANPSLRVRLKCPGRNQRSRAKTALNVLLIEPGTSRRRGRTNETCYRENRKTQNERRSVPVAKLEGGASPSEIDRVGGRTPKTGESISLITASYLFLVLL</sequence>
<accession>A0A1I7ZF70</accession>
<reference evidence="3" key="1">
    <citation type="submission" date="2016-11" db="UniProtKB">
        <authorList>
            <consortium name="WormBaseParasite"/>
        </authorList>
    </citation>
    <scope>IDENTIFICATION</scope>
</reference>
<evidence type="ECO:0000313" key="3">
    <source>
        <dbReference type="WBParaSite" id="L893_g25792.t1"/>
    </source>
</evidence>
<dbReference type="Proteomes" id="UP000095287">
    <property type="component" value="Unplaced"/>
</dbReference>
<organism evidence="2 3">
    <name type="scientific">Steinernema glaseri</name>
    <dbReference type="NCBI Taxonomy" id="37863"/>
    <lineage>
        <taxon>Eukaryota</taxon>
        <taxon>Metazoa</taxon>
        <taxon>Ecdysozoa</taxon>
        <taxon>Nematoda</taxon>
        <taxon>Chromadorea</taxon>
        <taxon>Rhabditida</taxon>
        <taxon>Tylenchina</taxon>
        <taxon>Panagrolaimomorpha</taxon>
        <taxon>Strongyloidoidea</taxon>
        <taxon>Steinernematidae</taxon>
        <taxon>Steinernema</taxon>
    </lineage>
</organism>
<protein>
    <submittedName>
        <fullName evidence="3">Uncharacterized protein</fullName>
    </submittedName>
</protein>
<dbReference type="AlphaFoldDB" id="A0A1I7ZF70"/>
<keyword evidence="2" id="KW-1185">Reference proteome</keyword>
<feature type="compositionally biased region" description="Basic and acidic residues" evidence="1">
    <location>
        <begin position="141"/>
        <end position="151"/>
    </location>
</feature>
<feature type="region of interest" description="Disordered" evidence="1">
    <location>
        <begin position="64"/>
        <end position="94"/>
    </location>
</feature>
<proteinExistence type="predicted"/>
<evidence type="ECO:0000313" key="2">
    <source>
        <dbReference type="Proteomes" id="UP000095287"/>
    </source>
</evidence>
<feature type="region of interest" description="Disordered" evidence="1">
    <location>
        <begin position="141"/>
        <end position="172"/>
    </location>
</feature>
<evidence type="ECO:0000256" key="1">
    <source>
        <dbReference type="SAM" id="MobiDB-lite"/>
    </source>
</evidence>
<dbReference type="WBParaSite" id="L893_g25792.t1">
    <property type="protein sequence ID" value="L893_g25792.t1"/>
    <property type="gene ID" value="L893_g25792"/>
</dbReference>
<name>A0A1I7ZF70_9BILA</name>
<feature type="compositionally biased region" description="Basic and acidic residues" evidence="1">
    <location>
        <begin position="72"/>
        <end position="92"/>
    </location>
</feature>